<feature type="non-terminal residue" evidence="4">
    <location>
        <position position="1"/>
    </location>
</feature>
<gene>
    <name evidence="4" type="ORF">CANARDRAFT_191025</name>
</gene>
<dbReference type="EMBL" id="KV453851">
    <property type="protein sequence ID" value="ODV85672.1"/>
    <property type="molecule type" value="Genomic_DNA"/>
</dbReference>
<dbReference type="SUPFAM" id="SSF53474">
    <property type="entry name" value="alpha/beta-Hydrolases"/>
    <property type="match status" value="1"/>
</dbReference>
<evidence type="ECO:0000256" key="1">
    <source>
        <dbReference type="ARBA" id="ARBA00008645"/>
    </source>
</evidence>
<feature type="non-terminal residue" evidence="4">
    <location>
        <position position="270"/>
    </location>
</feature>
<dbReference type="PANTHER" id="PTHR46118:SF4">
    <property type="entry name" value="PROTEIN ABHD11"/>
    <property type="match status" value="1"/>
</dbReference>
<dbReference type="Proteomes" id="UP000094801">
    <property type="component" value="Unassembled WGS sequence"/>
</dbReference>
<accession>A0A1E4T1S4</accession>
<dbReference type="InterPro" id="IPR029058">
    <property type="entry name" value="AB_hydrolase_fold"/>
</dbReference>
<evidence type="ECO:0000313" key="4">
    <source>
        <dbReference type="EMBL" id="ODV85672.1"/>
    </source>
</evidence>
<dbReference type="GO" id="GO:0052689">
    <property type="term" value="F:carboxylic ester hydrolase activity"/>
    <property type="evidence" value="ECO:0007669"/>
    <property type="project" value="TreeGrafter"/>
</dbReference>
<comment type="similarity">
    <text evidence="1">Belongs to the AB hydrolase superfamily.</text>
</comment>
<feature type="domain" description="AB hydrolase-1" evidence="3">
    <location>
        <begin position="1"/>
        <end position="258"/>
    </location>
</feature>
<dbReference type="PANTHER" id="PTHR46118">
    <property type="entry name" value="PROTEIN ABHD11"/>
    <property type="match status" value="1"/>
</dbReference>
<proteinExistence type="inferred from homology"/>
<evidence type="ECO:0000259" key="3">
    <source>
        <dbReference type="Pfam" id="PF00561"/>
    </source>
</evidence>
<dbReference type="GO" id="GO:0005739">
    <property type="term" value="C:mitochondrion"/>
    <property type="evidence" value="ECO:0007669"/>
    <property type="project" value="TreeGrafter"/>
</dbReference>
<dbReference type="Pfam" id="PF00561">
    <property type="entry name" value="Abhydrolase_1"/>
    <property type="match status" value="1"/>
</dbReference>
<name>A0A1E4T1S4_9ASCO</name>
<dbReference type="AlphaFoldDB" id="A0A1E4T1S4"/>
<dbReference type="OrthoDB" id="8119704at2759"/>
<organism evidence="4 5">
    <name type="scientific">[Candida] arabinofermentans NRRL YB-2248</name>
    <dbReference type="NCBI Taxonomy" id="983967"/>
    <lineage>
        <taxon>Eukaryota</taxon>
        <taxon>Fungi</taxon>
        <taxon>Dikarya</taxon>
        <taxon>Ascomycota</taxon>
        <taxon>Saccharomycotina</taxon>
        <taxon>Pichiomycetes</taxon>
        <taxon>Pichiales</taxon>
        <taxon>Pichiaceae</taxon>
        <taxon>Ogataea</taxon>
        <taxon>Ogataea/Candida clade</taxon>
    </lineage>
</organism>
<keyword evidence="5" id="KW-1185">Reference proteome</keyword>
<dbReference type="InterPro" id="IPR000073">
    <property type="entry name" value="AB_hydrolase_1"/>
</dbReference>
<sequence>PIIFLHGLLGNKKNNKTAAKRLSNLLNTTLIIPDLRNHGDSFHLRPHTNESMSNDITHLIQHLSTVDPKSFPKDSRFIVMGHSMGGKVAMIHALRYPDIVAGVISIDNIPYTSPSSSLKEFELFHLYLNHLIKHLTPSNAAARYTKISQIDELLAEVERRPLVRKFIVSNLYKDKVTHEIKSKIPLALINESIENLISFQLESTSIDSLPKYEHPALIIRATQSTFIGSDVDYPAIDKHYGDYQVIDMDCGHWIVSEKQKEFVELVSKWI</sequence>
<keyword evidence="2" id="KW-0378">Hydrolase</keyword>
<dbReference type="STRING" id="983967.A0A1E4T1S4"/>
<protein>
    <recommendedName>
        <fullName evidence="3">AB hydrolase-1 domain-containing protein</fullName>
    </recommendedName>
</protein>
<evidence type="ECO:0000313" key="5">
    <source>
        <dbReference type="Proteomes" id="UP000094801"/>
    </source>
</evidence>
<dbReference type="Gene3D" id="3.40.50.1820">
    <property type="entry name" value="alpha/beta hydrolase"/>
    <property type="match status" value="1"/>
</dbReference>
<evidence type="ECO:0000256" key="2">
    <source>
        <dbReference type="ARBA" id="ARBA00022801"/>
    </source>
</evidence>
<reference evidence="5" key="1">
    <citation type="submission" date="2016-04" db="EMBL/GenBank/DDBJ databases">
        <title>Comparative genomics of biotechnologically important yeasts.</title>
        <authorList>
            <consortium name="DOE Joint Genome Institute"/>
            <person name="Riley R."/>
            <person name="Haridas S."/>
            <person name="Wolfe K.H."/>
            <person name="Lopes M.R."/>
            <person name="Hittinger C.T."/>
            <person name="Goker M."/>
            <person name="Salamov A."/>
            <person name="Wisecaver J."/>
            <person name="Long T.M."/>
            <person name="Aerts A.L."/>
            <person name="Barry K."/>
            <person name="Choi C."/>
            <person name="Clum A."/>
            <person name="Coughlan A.Y."/>
            <person name="Deshpande S."/>
            <person name="Douglass A.P."/>
            <person name="Hanson S.J."/>
            <person name="Klenk H.-P."/>
            <person name="Labutti K."/>
            <person name="Lapidus A."/>
            <person name="Lindquist E."/>
            <person name="Lipzen A."/>
            <person name="Meier-Kolthoff J.P."/>
            <person name="Ohm R.A."/>
            <person name="Otillar R.P."/>
            <person name="Pangilinan J."/>
            <person name="Peng Y."/>
            <person name="Rokas A."/>
            <person name="Rosa C.A."/>
            <person name="Scheuner C."/>
            <person name="Sibirny A.A."/>
            <person name="Slot J.C."/>
            <person name="Stielow J.B."/>
            <person name="Sun H."/>
            <person name="Kurtzman C.P."/>
            <person name="Blackwell M."/>
            <person name="Grigoriev I.V."/>
            <person name="Jeffries T.W."/>
        </authorList>
    </citation>
    <scope>NUCLEOTIDE SEQUENCE [LARGE SCALE GENOMIC DNA]</scope>
    <source>
        <strain evidence="5">NRRL YB-2248</strain>
    </source>
</reference>